<reference evidence="1 2" key="1">
    <citation type="submission" date="2020-10" db="EMBL/GenBank/DDBJ databases">
        <title>Nocardioides sp. isolated from sludge.</title>
        <authorList>
            <person name="Zhang X."/>
        </authorList>
    </citation>
    <scope>NUCLEOTIDE SEQUENCE [LARGE SCALE GENOMIC DNA]</scope>
    <source>
        <strain evidence="1 2">Y6</strain>
    </source>
</reference>
<sequence length="263" mass="28674">MTATDLDLGWGVELTSAPTERLLQLLRSQLGAVFDCDRSDHFLAPPVMARGTAERAGYPDTFPQLLGSVHAAPNGGDPAATDLVLTPAACHHVYPLVADRVLDRSLTFGVEAPCFRAEASSEPGRLRSFRMYEVVRIGPADELTAWRDIQLDKMAQWLTSLGLEPTLAPASDPFFGRPGRLMAQTQLGQQLKWEAMVAVADGLEQAVASANYHKAHFGETFDITDPQGQELHSACVAFGLDRIVLALRHRHGAGLESWMEEQS</sequence>
<dbReference type="Gene3D" id="3.30.930.10">
    <property type="entry name" value="Bira Bifunctional Protein, Domain 2"/>
    <property type="match status" value="1"/>
</dbReference>
<dbReference type="RefSeq" id="WP_193637973.1">
    <property type="nucleotide sequence ID" value="NZ_JADCSA010000006.1"/>
</dbReference>
<accession>A0ABR9RST9</accession>
<evidence type="ECO:0008006" key="3">
    <source>
        <dbReference type="Google" id="ProtNLM"/>
    </source>
</evidence>
<dbReference type="EMBL" id="JADCSA010000006">
    <property type="protein sequence ID" value="MBE7324652.1"/>
    <property type="molecule type" value="Genomic_DNA"/>
</dbReference>
<evidence type="ECO:0000313" key="1">
    <source>
        <dbReference type="EMBL" id="MBE7324652.1"/>
    </source>
</evidence>
<dbReference type="Proteomes" id="UP000756387">
    <property type="component" value="Unassembled WGS sequence"/>
</dbReference>
<dbReference type="InterPro" id="IPR045864">
    <property type="entry name" value="aa-tRNA-synth_II/BPL/LPL"/>
</dbReference>
<proteinExistence type="predicted"/>
<name>A0ABR9RST9_9ACTN</name>
<keyword evidence="2" id="KW-1185">Reference proteome</keyword>
<evidence type="ECO:0000313" key="2">
    <source>
        <dbReference type="Proteomes" id="UP000756387"/>
    </source>
</evidence>
<comment type="caution">
    <text evidence="1">The sequence shown here is derived from an EMBL/GenBank/DDBJ whole genome shotgun (WGS) entry which is preliminary data.</text>
</comment>
<organism evidence="1 2">
    <name type="scientific">Nocardioides malaquae</name>
    <dbReference type="NCBI Taxonomy" id="2773426"/>
    <lineage>
        <taxon>Bacteria</taxon>
        <taxon>Bacillati</taxon>
        <taxon>Actinomycetota</taxon>
        <taxon>Actinomycetes</taxon>
        <taxon>Propionibacteriales</taxon>
        <taxon>Nocardioidaceae</taxon>
        <taxon>Nocardioides</taxon>
    </lineage>
</organism>
<dbReference type="SUPFAM" id="SSF55681">
    <property type="entry name" value="Class II aaRS and biotin synthetases"/>
    <property type="match status" value="1"/>
</dbReference>
<gene>
    <name evidence="1" type="ORF">IEQ44_08300</name>
</gene>
<protein>
    <recommendedName>
        <fullName evidence="3">Aminoacyl-transfer RNA synthetases class-II family profile domain-containing protein</fullName>
    </recommendedName>
</protein>